<dbReference type="RefSeq" id="WP_007273872.1">
    <property type="nucleotide sequence ID" value="NZ_AOLM01000006.1"/>
</dbReference>
<evidence type="ECO:0000313" key="2">
    <source>
        <dbReference type="EMBL" id="ELZ96654.1"/>
    </source>
</evidence>
<organism evidence="2 3">
    <name type="scientific">Haloferax sulfurifontis ATCC BAA-897</name>
    <dbReference type="NCBI Taxonomy" id="662480"/>
    <lineage>
        <taxon>Archaea</taxon>
        <taxon>Methanobacteriati</taxon>
        <taxon>Methanobacteriota</taxon>
        <taxon>Stenosarchaea group</taxon>
        <taxon>Halobacteria</taxon>
        <taxon>Halobacteriales</taxon>
        <taxon>Haloferacaceae</taxon>
        <taxon>Haloferax</taxon>
    </lineage>
</organism>
<accession>M0IMG0</accession>
<evidence type="ECO:0000256" key="1">
    <source>
        <dbReference type="SAM" id="Phobius"/>
    </source>
</evidence>
<feature type="transmembrane region" description="Helical" evidence="1">
    <location>
        <begin position="44"/>
        <end position="62"/>
    </location>
</feature>
<feature type="transmembrane region" description="Helical" evidence="1">
    <location>
        <begin position="12"/>
        <end position="38"/>
    </location>
</feature>
<dbReference type="PANTHER" id="PTHR31876:SF26">
    <property type="entry name" value="PROTEIN LIKE COV 2"/>
    <property type="match status" value="1"/>
</dbReference>
<protein>
    <recommendedName>
        <fullName evidence="4">DUF502 domain-containing protein</fullName>
    </recommendedName>
</protein>
<dbReference type="AlphaFoldDB" id="M0IMG0"/>
<dbReference type="Proteomes" id="UP000011508">
    <property type="component" value="Unassembled WGS sequence"/>
</dbReference>
<evidence type="ECO:0000313" key="3">
    <source>
        <dbReference type="Proteomes" id="UP000011508"/>
    </source>
</evidence>
<dbReference type="InterPro" id="IPR007462">
    <property type="entry name" value="COV1-like"/>
</dbReference>
<reference evidence="2 3" key="1">
    <citation type="journal article" date="2014" name="PLoS Genet.">
        <title>Phylogenetically driven sequencing of extremely halophilic archaea reveals strategies for static and dynamic osmo-response.</title>
        <authorList>
            <person name="Becker E.A."/>
            <person name="Seitzer P.M."/>
            <person name="Tritt A."/>
            <person name="Larsen D."/>
            <person name="Krusor M."/>
            <person name="Yao A.I."/>
            <person name="Wu D."/>
            <person name="Madern D."/>
            <person name="Eisen J.A."/>
            <person name="Darling A.E."/>
            <person name="Facciotti M.T."/>
        </authorList>
    </citation>
    <scope>NUCLEOTIDE SEQUENCE [LARGE SCALE GENOMIC DNA]</scope>
    <source>
        <strain evidence="2 3">ATCC BAA-897</strain>
    </source>
</reference>
<comment type="caution">
    <text evidence="2">The sequence shown here is derived from an EMBL/GenBank/DDBJ whole genome shotgun (WGS) entry which is preliminary data.</text>
</comment>
<dbReference type="PANTHER" id="PTHR31876">
    <property type="entry name" value="COV-LIKE PROTEIN 1"/>
    <property type="match status" value="1"/>
</dbReference>
<dbReference type="Pfam" id="PF04367">
    <property type="entry name" value="DUF502"/>
    <property type="match status" value="1"/>
</dbReference>
<keyword evidence="1" id="KW-1133">Transmembrane helix</keyword>
<dbReference type="OrthoDB" id="373350at2157"/>
<keyword evidence="3" id="KW-1185">Reference proteome</keyword>
<proteinExistence type="predicted"/>
<sequence length="185" mass="20126">MSVLSESFVKGSAIIVPLLILIGLLWWVYSVLNVLFAIESIESPALRGLVTAVLPPLVILSIGSIMRTQIGRVVDQTIHNWINRLPVVRVIYNAVKTTLDVLLNHSNRSPRVVRITAWNGSRMLAFDTGNRTADGRVVVFIPGSPEVTSGFVAEIPPESLIECDQTVLTALVRLLSGGFAEPDSV</sequence>
<dbReference type="EMBL" id="AOLM01000006">
    <property type="protein sequence ID" value="ELZ96654.1"/>
    <property type="molecule type" value="Genomic_DNA"/>
</dbReference>
<evidence type="ECO:0008006" key="4">
    <source>
        <dbReference type="Google" id="ProtNLM"/>
    </source>
</evidence>
<keyword evidence="1" id="KW-0472">Membrane</keyword>
<keyword evidence="1" id="KW-0812">Transmembrane</keyword>
<name>M0IMG0_9EURY</name>
<gene>
    <name evidence="2" type="ORF">C441_03909</name>
</gene>